<dbReference type="SUPFAM" id="SSF116734">
    <property type="entry name" value="DNA methylase specificity domain"/>
    <property type="match status" value="1"/>
</dbReference>
<protein>
    <submittedName>
        <fullName evidence="5">Restriction endonuclease subunit S</fullName>
        <ecNumber evidence="5">3.1.21.-</ecNumber>
    </submittedName>
</protein>
<organism evidence="5 6">
    <name type="scientific">Streptococcus parauberis</name>
    <dbReference type="NCBI Taxonomy" id="1348"/>
    <lineage>
        <taxon>Bacteria</taxon>
        <taxon>Bacillati</taxon>
        <taxon>Bacillota</taxon>
        <taxon>Bacilli</taxon>
        <taxon>Lactobacillales</taxon>
        <taxon>Streptococcaceae</taxon>
        <taxon>Streptococcus</taxon>
    </lineage>
</organism>
<comment type="caution">
    <text evidence="5">The sequence shown here is derived from an EMBL/GenBank/DDBJ whole genome shotgun (WGS) entry which is preliminary data.</text>
</comment>
<dbReference type="PANTHER" id="PTHR30408:SF12">
    <property type="entry name" value="TYPE I RESTRICTION ENZYME MJAVIII SPECIFICITY SUBUNIT"/>
    <property type="match status" value="1"/>
</dbReference>
<evidence type="ECO:0000256" key="2">
    <source>
        <dbReference type="ARBA" id="ARBA00022747"/>
    </source>
</evidence>
<keyword evidence="3" id="KW-0238">DNA-binding</keyword>
<evidence type="ECO:0000313" key="5">
    <source>
        <dbReference type="EMBL" id="MDT2732597.1"/>
    </source>
</evidence>
<sequence length="168" mass="19217">MLTHRKWEQRKLGEVATLSSSKRIHLSDYVRSGVPFYRGSEISTGGITSDQELFISEEKYREIIENYDIPCEGDLLVTAVGTLGNIWKVDDRRFYYKDGNLIRISNMKFDSDYLLSYFNGGTGKKRLLNSAAGSNQKALTMEKMREIALLLPIDEEQQKIVALNIELK</sequence>
<comment type="similarity">
    <text evidence="1">Belongs to the type-I restriction system S methylase family.</text>
</comment>
<dbReference type="Proteomes" id="UP001180515">
    <property type="component" value="Unassembled WGS sequence"/>
</dbReference>
<evidence type="ECO:0000256" key="1">
    <source>
        <dbReference type="ARBA" id="ARBA00010923"/>
    </source>
</evidence>
<name>A0AAE4L019_9STRE</name>
<dbReference type="InterPro" id="IPR000055">
    <property type="entry name" value="Restrct_endonuc_typeI_TRD"/>
</dbReference>
<dbReference type="InterPro" id="IPR052021">
    <property type="entry name" value="Type-I_RS_S_subunit"/>
</dbReference>
<keyword evidence="5" id="KW-0540">Nuclease</keyword>
<dbReference type="GO" id="GO:0004519">
    <property type="term" value="F:endonuclease activity"/>
    <property type="evidence" value="ECO:0007669"/>
    <property type="project" value="UniProtKB-KW"/>
</dbReference>
<keyword evidence="5" id="KW-0255">Endonuclease</keyword>
<dbReference type="RefSeq" id="WP_311982356.1">
    <property type="nucleotide sequence ID" value="NZ_JARQAG010000023.1"/>
</dbReference>
<accession>A0AAE4L019</accession>
<dbReference type="EC" id="3.1.21.-" evidence="5"/>
<dbReference type="AlphaFoldDB" id="A0AAE4L019"/>
<keyword evidence="5" id="KW-0378">Hydrolase</keyword>
<dbReference type="GO" id="GO:0016787">
    <property type="term" value="F:hydrolase activity"/>
    <property type="evidence" value="ECO:0007669"/>
    <property type="project" value="UniProtKB-KW"/>
</dbReference>
<dbReference type="GO" id="GO:0009307">
    <property type="term" value="P:DNA restriction-modification system"/>
    <property type="evidence" value="ECO:0007669"/>
    <property type="project" value="UniProtKB-KW"/>
</dbReference>
<dbReference type="Pfam" id="PF01420">
    <property type="entry name" value="Methylase_S"/>
    <property type="match status" value="1"/>
</dbReference>
<dbReference type="Gene3D" id="3.90.220.20">
    <property type="entry name" value="DNA methylase specificity domains"/>
    <property type="match status" value="1"/>
</dbReference>
<feature type="domain" description="Type I restriction modification DNA specificity" evidence="4">
    <location>
        <begin position="6"/>
        <end position="161"/>
    </location>
</feature>
<dbReference type="EMBL" id="JARQAG010000023">
    <property type="protein sequence ID" value="MDT2732597.1"/>
    <property type="molecule type" value="Genomic_DNA"/>
</dbReference>
<gene>
    <name evidence="5" type="ORF">P7G31_10255</name>
</gene>
<reference evidence="5" key="1">
    <citation type="submission" date="2023-03" db="EMBL/GenBank/DDBJ databases">
        <authorList>
            <person name="Shen W."/>
            <person name="Cai J."/>
        </authorList>
    </citation>
    <scope>NUCLEOTIDE SEQUENCE</scope>
    <source>
        <strain evidence="5">P82-2</strain>
    </source>
</reference>
<proteinExistence type="inferred from homology"/>
<evidence type="ECO:0000259" key="4">
    <source>
        <dbReference type="Pfam" id="PF01420"/>
    </source>
</evidence>
<dbReference type="GO" id="GO:0003677">
    <property type="term" value="F:DNA binding"/>
    <property type="evidence" value="ECO:0007669"/>
    <property type="project" value="UniProtKB-KW"/>
</dbReference>
<evidence type="ECO:0000313" key="6">
    <source>
        <dbReference type="Proteomes" id="UP001180515"/>
    </source>
</evidence>
<keyword evidence="2" id="KW-0680">Restriction system</keyword>
<dbReference type="PANTHER" id="PTHR30408">
    <property type="entry name" value="TYPE-1 RESTRICTION ENZYME ECOKI SPECIFICITY PROTEIN"/>
    <property type="match status" value="1"/>
</dbReference>
<evidence type="ECO:0000256" key="3">
    <source>
        <dbReference type="ARBA" id="ARBA00023125"/>
    </source>
</evidence>
<dbReference type="InterPro" id="IPR044946">
    <property type="entry name" value="Restrct_endonuc_typeI_TRD_sf"/>
</dbReference>